<dbReference type="Proteomes" id="UP001595445">
    <property type="component" value="Unassembled WGS sequence"/>
</dbReference>
<organism evidence="1 2">
    <name type="scientific">Tabrizicola soli</name>
    <dbReference type="NCBI Taxonomy" id="2185115"/>
    <lineage>
        <taxon>Bacteria</taxon>
        <taxon>Pseudomonadati</taxon>
        <taxon>Pseudomonadota</taxon>
        <taxon>Alphaproteobacteria</taxon>
        <taxon>Rhodobacterales</taxon>
        <taxon>Paracoccaceae</taxon>
        <taxon>Tabrizicola</taxon>
    </lineage>
</organism>
<dbReference type="Pfam" id="PF01904">
    <property type="entry name" value="DUF72"/>
    <property type="match status" value="1"/>
</dbReference>
<dbReference type="InterPro" id="IPR002763">
    <property type="entry name" value="DUF72"/>
</dbReference>
<dbReference type="EMBL" id="JBHRSM010000017">
    <property type="protein sequence ID" value="MFC3086361.1"/>
    <property type="molecule type" value="Genomic_DNA"/>
</dbReference>
<dbReference type="RefSeq" id="WP_197646336.1">
    <property type="nucleotide sequence ID" value="NZ_JAEACP010000018.1"/>
</dbReference>
<dbReference type="PANTHER" id="PTHR30348">
    <property type="entry name" value="UNCHARACTERIZED PROTEIN YECE"/>
    <property type="match status" value="1"/>
</dbReference>
<dbReference type="PANTHER" id="PTHR30348:SF4">
    <property type="entry name" value="DUF72 DOMAIN-CONTAINING PROTEIN"/>
    <property type="match status" value="1"/>
</dbReference>
<accession>A0ABV7DTE5</accession>
<dbReference type="InterPro" id="IPR036520">
    <property type="entry name" value="UPF0759_sf"/>
</dbReference>
<sequence>MPHPIHIGVGGWTYEPWRGSFYPSGLRQADELAFAARALTAIEVNGTYYGTQKPETFRRWAGEAPQGFVFALKAPRFATARRKLAEGGDSTRRFLASGLAELGPKLGPINWQLPPTRQFDADDMAGFLDLLPDRLEGLPLRHAIEARHESFACDAFTTLLRDRGLAAVQAADSPYPEIDAATAPFAYLRIMGTVEGEEHGYPAKDLDRWADRIRDIARQRELFLFVISGHKIANPAAALALLRRL</sequence>
<reference evidence="2" key="1">
    <citation type="journal article" date="2019" name="Int. J. Syst. Evol. Microbiol.">
        <title>The Global Catalogue of Microorganisms (GCM) 10K type strain sequencing project: providing services to taxonomists for standard genome sequencing and annotation.</title>
        <authorList>
            <consortium name="The Broad Institute Genomics Platform"/>
            <consortium name="The Broad Institute Genome Sequencing Center for Infectious Disease"/>
            <person name="Wu L."/>
            <person name="Ma J."/>
        </authorList>
    </citation>
    <scope>NUCLEOTIDE SEQUENCE [LARGE SCALE GENOMIC DNA]</scope>
    <source>
        <strain evidence="2">KCTC 62102</strain>
    </source>
</reference>
<name>A0ABV7DTE5_9RHOB</name>
<dbReference type="SUPFAM" id="SSF117396">
    <property type="entry name" value="TM1631-like"/>
    <property type="match status" value="1"/>
</dbReference>
<evidence type="ECO:0000313" key="2">
    <source>
        <dbReference type="Proteomes" id="UP001595445"/>
    </source>
</evidence>
<gene>
    <name evidence="1" type="ORF">ACFOD6_09925</name>
</gene>
<dbReference type="Gene3D" id="3.20.20.410">
    <property type="entry name" value="Protein of unknown function UPF0759"/>
    <property type="match status" value="1"/>
</dbReference>
<keyword evidence="2" id="KW-1185">Reference proteome</keyword>
<proteinExistence type="predicted"/>
<protein>
    <submittedName>
        <fullName evidence="1">DUF72 domain-containing protein</fullName>
    </submittedName>
</protein>
<comment type="caution">
    <text evidence="1">The sequence shown here is derived from an EMBL/GenBank/DDBJ whole genome shotgun (WGS) entry which is preliminary data.</text>
</comment>
<evidence type="ECO:0000313" key="1">
    <source>
        <dbReference type="EMBL" id="MFC3086361.1"/>
    </source>
</evidence>